<dbReference type="Proteomes" id="UP001143486">
    <property type="component" value="Unassembled WGS sequence"/>
</dbReference>
<dbReference type="PANTHER" id="PTHR35585:SF1">
    <property type="entry name" value="HHE DOMAIN PROTEIN (AFU_ORTHOLOGUE AFUA_4G00730)"/>
    <property type="match status" value="1"/>
</dbReference>
<dbReference type="InterPro" id="IPR012312">
    <property type="entry name" value="Hemerythrin-like"/>
</dbReference>
<name>A0A9W6IKA1_9PROT</name>
<organism evidence="2 3">
    <name type="scientific">Maricaulis virginensis</name>
    <dbReference type="NCBI Taxonomy" id="144022"/>
    <lineage>
        <taxon>Bacteria</taxon>
        <taxon>Pseudomonadati</taxon>
        <taxon>Pseudomonadota</taxon>
        <taxon>Alphaproteobacteria</taxon>
        <taxon>Maricaulales</taxon>
        <taxon>Maricaulaceae</taxon>
        <taxon>Maricaulis</taxon>
    </lineage>
</organism>
<feature type="domain" description="Hemerythrin-like" evidence="1">
    <location>
        <begin position="4"/>
        <end position="121"/>
    </location>
</feature>
<comment type="caution">
    <text evidence="2">The sequence shown here is derived from an EMBL/GenBank/DDBJ whole genome shotgun (WGS) entry which is preliminary data.</text>
</comment>
<sequence>MTDIFDRIKQDHDKARELIGQIEDTTDRAAKTRQELFDRFKLELWTHNKVEEATFYARLEQKGDEDESLEAKNEHHMINSLIEELDTMPKDNTEWGQKFHALAELLDHHMEEEEGEFFTLARKDLSDKEAEDLGQRFDSRKKVVKPALTPVD</sequence>
<dbReference type="EMBL" id="BSFE01000002">
    <property type="protein sequence ID" value="GLK51488.1"/>
    <property type="molecule type" value="Genomic_DNA"/>
</dbReference>
<protein>
    <recommendedName>
        <fullName evidence="1">Hemerythrin-like domain-containing protein</fullName>
    </recommendedName>
</protein>
<dbReference type="Gene3D" id="1.20.120.520">
    <property type="entry name" value="nmb1532 protein domain like"/>
    <property type="match status" value="1"/>
</dbReference>
<evidence type="ECO:0000313" key="2">
    <source>
        <dbReference type="EMBL" id="GLK51488.1"/>
    </source>
</evidence>
<dbReference type="PANTHER" id="PTHR35585">
    <property type="entry name" value="HHE DOMAIN PROTEIN (AFU_ORTHOLOGUE AFUA_4G00730)"/>
    <property type="match status" value="1"/>
</dbReference>
<dbReference type="AlphaFoldDB" id="A0A9W6IKA1"/>
<evidence type="ECO:0000313" key="3">
    <source>
        <dbReference type="Proteomes" id="UP001143486"/>
    </source>
</evidence>
<evidence type="ECO:0000259" key="1">
    <source>
        <dbReference type="Pfam" id="PF01814"/>
    </source>
</evidence>
<keyword evidence="3" id="KW-1185">Reference proteome</keyword>
<reference evidence="2" key="1">
    <citation type="journal article" date="2014" name="Int. J. Syst. Evol. Microbiol.">
        <title>Complete genome sequence of Corynebacterium casei LMG S-19264T (=DSM 44701T), isolated from a smear-ripened cheese.</title>
        <authorList>
            <consortium name="US DOE Joint Genome Institute (JGI-PGF)"/>
            <person name="Walter F."/>
            <person name="Albersmeier A."/>
            <person name="Kalinowski J."/>
            <person name="Ruckert C."/>
        </authorList>
    </citation>
    <scope>NUCLEOTIDE SEQUENCE</scope>
    <source>
        <strain evidence="2">VKM B-1513</strain>
    </source>
</reference>
<accession>A0A9W6IKA1</accession>
<dbReference type="Pfam" id="PF01814">
    <property type="entry name" value="Hemerythrin"/>
    <property type="match status" value="1"/>
</dbReference>
<gene>
    <name evidence="2" type="ORF">GCM10017621_09960</name>
</gene>
<reference evidence="2" key="2">
    <citation type="submission" date="2023-01" db="EMBL/GenBank/DDBJ databases">
        <authorList>
            <person name="Sun Q."/>
            <person name="Evtushenko L."/>
        </authorList>
    </citation>
    <scope>NUCLEOTIDE SEQUENCE</scope>
    <source>
        <strain evidence="2">VKM B-1513</strain>
    </source>
</reference>
<proteinExistence type="predicted"/>
<dbReference type="RefSeq" id="WP_271185868.1">
    <property type="nucleotide sequence ID" value="NZ_BSFE01000002.1"/>
</dbReference>